<keyword evidence="3 6" id="KW-0808">Transferase</keyword>
<keyword evidence="6" id="KW-0597">Phosphoprotein</keyword>
<evidence type="ECO:0000256" key="5">
    <source>
        <dbReference type="ARBA" id="ARBA00022840"/>
    </source>
</evidence>
<dbReference type="EC" id="2.7.1.25" evidence="2 6"/>
<dbReference type="UniPathway" id="UPA00140">
    <property type="reaction ID" value="UER00205"/>
</dbReference>
<dbReference type="GO" id="GO:0010134">
    <property type="term" value="P:sulfate assimilation via adenylyl sulfate reduction"/>
    <property type="evidence" value="ECO:0007669"/>
    <property type="project" value="TreeGrafter"/>
</dbReference>
<dbReference type="NCBIfam" id="TIGR00455">
    <property type="entry name" value="apsK"/>
    <property type="match status" value="1"/>
</dbReference>
<proteinExistence type="inferred from homology"/>
<protein>
    <recommendedName>
        <fullName evidence="2 6">Adenylyl-sulfate kinase</fullName>
        <ecNumber evidence="2 6">2.7.1.25</ecNumber>
    </recommendedName>
    <alternativeName>
        <fullName evidence="6">APS kinase</fullName>
    </alternativeName>
    <alternativeName>
        <fullName evidence="6">ATP adenosine-5'-phosphosulfate 3'-phosphotransferase</fullName>
    </alternativeName>
    <alternativeName>
        <fullName evidence="6">Adenosine-5'-phosphosulfate kinase</fullName>
    </alternativeName>
</protein>
<organism evidence="9">
    <name type="scientific">uncultured Adhaeribacter sp</name>
    <dbReference type="NCBI Taxonomy" id="448109"/>
    <lineage>
        <taxon>Bacteria</taxon>
        <taxon>Pseudomonadati</taxon>
        <taxon>Bacteroidota</taxon>
        <taxon>Cytophagia</taxon>
        <taxon>Cytophagales</taxon>
        <taxon>Hymenobacteraceae</taxon>
        <taxon>Adhaeribacter</taxon>
        <taxon>environmental samples</taxon>
    </lineage>
</organism>
<dbReference type="Pfam" id="PF01583">
    <property type="entry name" value="APS_kinase"/>
    <property type="match status" value="1"/>
</dbReference>
<evidence type="ECO:0000256" key="2">
    <source>
        <dbReference type="ARBA" id="ARBA00012121"/>
    </source>
</evidence>
<dbReference type="SUPFAM" id="SSF52540">
    <property type="entry name" value="P-loop containing nucleoside triphosphate hydrolases"/>
    <property type="match status" value="1"/>
</dbReference>
<dbReference type="InterPro" id="IPR027417">
    <property type="entry name" value="P-loop_NTPase"/>
</dbReference>
<sequence length="202" mass="22516">MAENIHPIFDQTLTRTDKETLLQQRAVVIWMAGLSGSGKSTLAKGLEYILHQQGHLTQLLDGDNLRSGINNNLGFSEADRLENIRRSAEMAKLFLNAGLVTICSLISPTEEIRNMAKNIIGTENYYEVYINAPFEVCAQRDVKGLYKKALNGEIKNFTGLDAPFEAPVKPDLEIRTDQESYEDSLQKLLDAILPRITFGGLS</sequence>
<comment type="function">
    <text evidence="6 7">Catalyzes the synthesis of activated sulfate.</text>
</comment>
<dbReference type="AlphaFoldDB" id="A0A6J4J138"/>
<dbReference type="NCBIfam" id="NF003013">
    <property type="entry name" value="PRK03846.1"/>
    <property type="match status" value="1"/>
</dbReference>
<evidence type="ECO:0000256" key="7">
    <source>
        <dbReference type="RuleBase" id="RU004347"/>
    </source>
</evidence>
<evidence type="ECO:0000313" key="9">
    <source>
        <dbReference type="EMBL" id="CAA9265339.1"/>
    </source>
</evidence>
<dbReference type="NCBIfam" id="NF004041">
    <property type="entry name" value="PRK05541.1"/>
    <property type="match status" value="1"/>
</dbReference>
<dbReference type="InterPro" id="IPR050512">
    <property type="entry name" value="Sulf_AdTrans/APS_kinase"/>
</dbReference>
<accession>A0A6J4J138</accession>
<dbReference type="GO" id="GO:0005737">
    <property type="term" value="C:cytoplasm"/>
    <property type="evidence" value="ECO:0007669"/>
    <property type="project" value="TreeGrafter"/>
</dbReference>
<dbReference type="PANTHER" id="PTHR42700:SF1">
    <property type="entry name" value="SULFATE ADENYLYLTRANSFERASE"/>
    <property type="match status" value="1"/>
</dbReference>
<dbReference type="InterPro" id="IPR059117">
    <property type="entry name" value="APS_kinase_dom"/>
</dbReference>
<dbReference type="GO" id="GO:0005524">
    <property type="term" value="F:ATP binding"/>
    <property type="evidence" value="ECO:0007669"/>
    <property type="project" value="UniProtKB-UniRule"/>
</dbReference>
<evidence type="ECO:0000256" key="1">
    <source>
        <dbReference type="ARBA" id="ARBA00001823"/>
    </source>
</evidence>
<keyword evidence="4 6" id="KW-0547">Nucleotide-binding</keyword>
<dbReference type="PANTHER" id="PTHR42700">
    <property type="entry name" value="SULFATE ADENYLYLTRANSFERASE"/>
    <property type="match status" value="1"/>
</dbReference>
<dbReference type="GO" id="GO:0004781">
    <property type="term" value="F:sulfate adenylyltransferase (ATP) activity"/>
    <property type="evidence" value="ECO:0007669"/>
    <property type="project" value="TreeGrafter"/>
</dbReference>
<dbReference type="HAMAP" id="MF_00065">
    <property type="entry name" value="Adenylyl_sulf_kinase"/>
    <property type="match status" value="1"/>
</dbReference>
<dbReference type="CDD" id="cd02027">
    <property type="entry name" value="APSK"/>
    <property type="match status" value="1"/>
</dbReference>
<comment type="catalytic activity">
    <reaction evidence="1 6 7">
        <text>adenosine 5'-phosphosulfate + ATP = 3'-phosphoadenylyl sulfate + ADP + H(+)</text>
        <dbReference type="Rhea" id="RHEA:24152"/>
        <dbReference type="ChEBI" id="CHEBI:15378"/>
        <dbReference type="ChEBI" id="CHEBI:30616"/>
        <dbReference type="ChEBI" id="CHEBI:58243"/>
        <dbReference type="ChEBI" id="CHEBI:58339"/>
        <dbReference type="ChEBI" id="CHEBI:456216"/>
        <dbReference type="EC" id="2.7.1.25"/>
    </reaction>
</comment>
<feature type="domain" description="APS kinase" evidence="8">
    <location>
        <begin position="26"/>
        <end position="174"/>
    </location>
</feature>
<dbReference type="InterPro" id="IPR002891">
    <property type="entry name" value="APS"/>
</dbReference>
<evidence type="ECO:0000256" key="6">
    <source>
        <dbReference type="HAMAP-Rule" id="MF_00065"/>
    </source>
</evidence>
<evidence type="ECO:0000256" key="4">
    <source>
        <dbReference type="ARBA" id="ARBA00022741"/>
    </source>
</evidence>
<feature type="binding site" evidence="6">
    <location>
        <begin position="33"/>
        <end position="40"/>
    </location>
    <ligand>
        <name>ATP</name>
        <dbReference type="ChEBI" id="CHEBI:30616"/>
    </ligand>
</feature>
<feature type="active site" description="Phosphoserine intermediate" evidence="6">
    <location>
        <position position="107"/>
    </location>
</feature>
<dbReference type="GO" id="GO:0070814">
    <property type="term" value="P:hydrogen sulfide biosynthetic process"/>
    <property type="evidence" value="ECO:0007669"/>
    <property type="project" value="UniProtKB-UniRule"/>
</dbReference>
<evidence type="ECO:0000256" key="3">
    <source>
        <dbReference type="ARBA" id="ARBA00022679"/>
    </source>
</evidence>
<comment type="pathway">
    <text evidence="6 7">Sulfur metabolism; hydrogen sulfide biosynthesis; sulfite from sulfate: step 2/3.</text>
</comment>
<name>A0A6J4J138_9BACT</name>
<keyword evidence="5 6" id="KW-0067">ATP-binding</keyword>
<dbReference type="GO" id="GO:0019379">
    <property type="term" value="P:sulfate assimilation, phosphoadenylyl sulfate reduction by phosphoadenylyl-sulfate reductase (thioredoxin)"/>
    <property type="evidence" value="ECO:0007669"/>
    <property type="project" value="TreeGrafter"/>
</dbReference>
<keyword evidence="6 7" id="KW-0418">Kinase</keyword>
<gene>
    <name evidence="6" type="primary">cysC</name>
    <name evidence="9" type="ORF">AVDCRST_MAG95-2495</name>
</gene>
<evidence type="ECO:0000259" key="8">
    <source>
        <dbReference type="Pfam" id="PF01583"/>
    </source>
</evidence>
<dbReference type="EMBL" id="CADCTJ010000780">
    <property type="protein sequence ID" value="CAA9265339.1"/>
    <property type="molecule type" value="Genomic_DNA"/>
</dbReference>
<dbReference type="Gene3D" id="3.40.50.300">
    <property type="entry name" value="P-loop containing nucleotide triphosphate hydrolases"/>
    <property type="match status" value="1"/>
</dbReference>
<dbReference type="GO" id="GO:0004020">
    <property type="term" value="F:adenylylsulfate kinase activity"/>
    <property type="evidence" value="ECO:0007669"/>
    <property type="project" value="UniProtKB-UniRule"/>
</dbReference>
<reference evidence="9" key="1">
    <citation type="submission" date="2020-02" db="EMBL/GenBank/DDBJ databases">
        <authorList>
            <person name="Meier V. D."/>
        </authorList>
    </citation>
    <scope>NUCLEOTIDE SEQUENCE</scope>
    <source>
        <strain evidence="9">AVDCRST_MAG95</strain>
    </source>
</reference>
<comment type="similarity">
    <text evidence="6 7">Belongs to the APS kinase family.</text>
</comment>